<dbReference type="Pfam" id="PF00512">
    <property type="entry name" value="HisKA"/>
    <property type="match status" value="1"/>
</dbReference>
<keyword evidence="6" id="KW-0472">Membrane</keyword>
<evidence type="ECO:0000256" key="4">
    <source>
        <dbReference type="ARBA" id="ARBA00022777"/>
    </source>
</evidence>
<evidence type="ECO:0000256" key="6">
    <source>
        <dbReference type="SAM" id="Phobius"/>
    </source>
</evidence>
<protein>
    <recommendedName>
        <fullName evidence="2">histidine kinase</fullName>
        <ecNumber evidence="2">2.7.13.3</ecNumber>
    </recommendedName>
</protein>
<keyword evidence="3" id="KW-0808">Transferase</keyword>
<keyword evidence="7" id="KW-0732">Signal</keyword>
<evidence type="ECO:0000256" key="5">
    <source>
        <dbReference type="ARBA" id="ARBA00023012"/>
    </source>
</evidence>
<dbReference type="RefSeq" id="WP_061437460.1">
    <property type="nucleotide sequence ID" value="NZ_KQ968732.1"/>
</dbReference>
<dbReference type="EC" id="2.7.13.3" evidence="2"/>
<keyword evidence="6" id="KW-0812">Transmembrane</keyword>
<evidence type="ECO:0000256" key="2">
    <source>
        <dbReference type="ARBA" id="ARBA00012438"/>
    </source>
</evidence>
<dbReference type="InterPro" id="IPR005467">
    <property type="entry name" value="His_kinase_dom"/>
</dbReference>
<dbReference type="CDD" id="cd00082">
    <property type="entry name" value="HisKA"/>
    <property type="match status" value="1"/>
</dbReference>
<feature type="signal peptide" evidence="7">
    <location>
        <begin position="1"/>
        <end position="24"/>
    </location>
</feature>
<keyword evidence="4 9" id="KW-0418">Kinase</keyword>
<dbReference type="PANTHER" id="PTHR43711">
    <property type="entry name" value="TWO-COMPONENT HISTIDINE KINASE"/>
    <property type="match status" value="1"/>
</dbReference>
<dbReference type="SMART" id="SM00388">
    <property type="entry name" value="HisKA"/>
    <property type="match status" value="1"/>
</dbReference>
<dbReference type="PROSITE" id="PS50109">
    <property type="entry name" value="HIS_KIN"/>
    <property type="match status" value="1"/>
</dbReference>
<comment type="catalytic activity">
    <reaction evidence="1">
        <text>ATP + protein L-histidine = ADP + protein N-phospho-L-histidine.</text>
        <dbReference type="EC" id="2.7.13.3"/>
    </reaction>
</comment>
<evidence type="ECO:0000256" key="7">
    <source>
        <dbReference type="SAM" id="SignalP"/>
    </source>
</evidence>
<keyword evidence="5" id="KW-0902">Two-component regulatory system</keyword>
<dbReference type="AlphaFoldDB" id="A0A139KZI8"/>
<dbReference type="GO" id="GO:0000155">
    <property type="term" value="F:phosphorelay sensor kinase activity"/>
    <property type="evidence" value="ECO:0007669"/>
    <property type="project" value="InterPro"/>
</dbReference>
<dbReference type="PANTHER" id="PTHR43711:SF26">
    <property type="entry name" value="SENSOR HISTIDINE KINASE RCSC"/>
    <property type="match status" value="1"/>
</dbReference>
<gene>
    <name evidence="9" type="ORF">HMPREF2531_03806</name>
</gene>
<dbReference type="PROSITE" id="PS50096">
    <property type="entry name" value="IQ"/>
    <property type="match status" value="1"/>
</dbReference>
<keyword evidence="6" id="KW-1133">Transmembrane helix</keyword>
<name>A0A139KZI8_9BACE</name>
<organism evidence="9">
    <name type="scientific">Bacteroides intestinalis</name>
    <dbReference type="NCBI Taxonomy" id="329854"/>
    <lineage>
        <taxon>Bacteria</taxon>
        <taxon>Pseudomonadati</taxon>
        <taxon>Bacteroidota</taxon>
        <taxon>Bacteroidia</taxon>
        <taxon>Bacteroidales</taxon>
        <taxon>Bacteroidaceae</taxon>
        <taxon>Bacteroides</taxon>
    </lineage>
</organism>
<evidence type="ECO:0000259" key="8">
    <source>
        <dbReference type="PROSITE" id="PS50109"/>
    </source>
</evidence>
<evidence type="ECO:0000313" key="10">
    <source>
        <dbReference type="Proteomes" id="UP000070319"/>
    </source>
</evidence>
<dbReference type="Proteomes" id="UP000070319">
    <property type="component" value="Unassembled WGS sequence"/>
</dbReference>
<sequence length="650" mass="75559">MIKRLIIALALGTGILFTANPQNSAVKDSLLRIYVTAPHDSMRLDVLHDIARLDQQTPVFLYYENKLLKEATEQNNLRYQSLATYEHIIYFFNKLDLKRVTQWMNRMEVLAEKHNYYNDYFKAKKLQIEMYTINQQIELAIHEANIMYDKAKKLNDSNGMREACLCLMTSYIATLRYEDGAKALEEAFHLMSPQDRPMDKINLLSKAVLAYSFLHNNEKMYASLEQMKVAIQDLITATPALKNAYSALYMGMETQYALYYVRTGNPKKAWEHLQKADEYDTPNTFLPYRVSRLQAYAEYYRARKEYEKALESLDNAITLTLQMSFPDAILYMAMKADILVDMGHPEVAINIYRKVMRDKDSLYRGLSNAQMEQIQSLYNMDKLVLKREQQQEKIHYFVLIVIGIALLALIAFVIHMYFSRKRLQKDEKEVARLSEIAEEANEVKSRFLANMSYNIRIPLNNVVGFSQLLSTDMGLDDKEKLEYSEIIQANSTDLIQLVNDVLDLSRLEAKMMKFQIQDCEVREICNDLIYMARRDSNGHIHAELESDVEHQMLRMDANRFNQAVLSMLIYPVPNDTDREVKMQLSKDEENQLLIFRIINSPLVDPAFASQQVSIRLKINQLLFEHFGGSFMVSESAEDGYPITFSIATLW</sequence>
<reference evidence="9 10" key="1">
    <citation type="submission" date="2016-02" db="EMBL/GenBank/DDBJ databases">
        <authorList>
            <person name="Wen L."/>
            <person name="He K."/>
            <person name="Yang H."/>
        </authorList>
    </citation>
    <scope>NUCLEOTIDE SEQUENCE [LARGE SCALE GENOMIC DNA]</scope>
    <source>
        <strain evidence="9 10">KLE1704</strain>
    </source>
</reference>
<dbReference type="InterPro" id="IPR011990">
    <property type="entry name" value="TPR-like_helical_dom_sf"/>
</dbReference>
<feature type="transmembrane region" description="Helical" evidence="6">
    <location>
        <begin position="394"/>
        <end position="418"/>
    </location>
</feature>
<evidence type="ECO:0000256" key="3">
    <source>
        <dbReference type="ARBA" id="ARBA00022679"/>
    </source>
</evidence>
<dbReference type="Gene3D" id="1.10.287.130">
    <property type="match status" value="1"/>
</dbReference>
<dbReference type="SUPFAM" id="SSF48452">
    <property type="entry name" value="TPR-like"/>
    <property type="match status" value="1"/>
</dbReference>
<dbReference type="PATRIC" id="fig|329854.7.peg.3874"/>
<proteinExistence type="predicted"/>
<dbReference type="InterPro" id="IPR003661">
    <property type="entry name" value="HisK_dim/P_dom"/>
</dbReference>
<evidence type="ECO:0000313" key="9">
    <source>
        <dbReference type="EMBL" id="KXT44607.1"/>
    </source>
</evidence>
<dbReference type="EMBL" id="LTDF01000147">
    <property type="protein sequence ID" value="KXT44607.1"/>
    <property type="molecule type" value="Genomic_DNA"/>
</dbReference>
<accession>A0A139KZI8</accession>
<dbReference type="InterPro" id="IPR050736">
    <property type="entry name" value="Sensor_HK_Regulatory"/>
</dbReference>
<comment type="caution">
    <text evidence="9">The sequence shown here is derived from an EMBL/GenBank/DDBJ whole genome shotgun (WGS) entry which is preliminary data.</text>
</comment>
<feature type="domain" description="Histidine kinase" evidence="8">
    <location>
        <begin position="450"/>
        <end position="650"/>
    </location>
</feature>
<evidence type="ECO:0000256" key="1">
    <source>
        <dbReference type="ARBA" id="ARBA00000085"/>
    </source>
</evidence>
<feature type="chain" id="PRO_5007486970" description="histidine kinase" evidence="7">
    <location>
        <begin position="25"/>
        <end position="650"/>
    </location>
</feature>
<dbReference type="Gene3D" id="1.25.40.10">
    <property type="entry name" value="Tetratricopeptide repeat domain"/>
    <property type="match status" value="1"/>
</dbReference>
<dbReference type="InterPro" id="IPR036097">
    <property type="entry name" value="HisK_dim/P_sf"/>
</dbReference>
<dbReference type="SUPFAM" id="SSF47384">
    <property type="entry name" value="Homodimeric domain of signal transducing histidine kinase"/>
    <property type="match status" value="1"/>
</dbReference>